<dbReference type="Gene3D" id="3.90.550.10">
    <property type="entry name" value="Spore Coat Polysaccharide Biosynthesis Protein SpsA, Chain A"/>
    <property type="match status" value="1"/>
</dbReference>
<protein>
    <recommendedName>
        <fullName evidence="1">Glycosyltransferase 2-like domain-containing protein</fullName>
    </recommendedName>
</protein>
<feature type="domain" description="Glycosyltransferase 2-like" evidence="1">
    <location>
        <begin position="4"/>
        <end position="153"/>
    </location>
</feature>
<dbReference type="Proteomes" id="UP000501926">
    <property type="component" value="Chromosome"/>
</dbReference>
<dbReference type="CDD" id="cd00761">
    <property type="entry name" value="Glyco_tranf_GTA_type"/>
    <property type="match status" value="1"/>
</dbReference>
<reference evidence="2" key="2">
    <citation type="submission" date="2006-01" db="EMBL/GenBank/DDBJ databases">
        <authorList>
            <person name="Genoscope"/>
        </authorList>
    </citation>
    <scope>NUCLEOTIDE SEQUENCE</scope>
</reference>
<dbReference type="RefSeq" id="WP_205713314.1">
    <property type="nucleotide sequence ID" value="NZ_CP049055.1"/>
</dbReference>
<dbReference type="GO" id="GO:0016758">
    <property type="term" value="F:hexosyltransferase activity"/>
    <property type="evidence" value="ECO:0007669"/>
    <property type="project" value="UniProtKB-ARBA"/>
</dbReference>
<dbReference type="CAZy" id="GT2">
    <property type="family name" value="Glycosyltransferase Family 2"/>
</dbReference>
<dbReference type="Pfam" id="PF00535">
    <property type="entry name" value="Glycos_transf_2"/>
    <property type="match status" value="1"/>
</dbReference>
<evidence type="ECO:0000313" key="4">
    <source>
        <dbReference type="Proteomes" id="UP000501926"/>
    </source>
</evidence>
<gene>
    <name evidence="3" type="ORF">KsCSTR_35070</name>
    <name evidence="2" type="ORF">kuste2556</name>
</gene>
<dbReference type="EMBL" id="CT573071">
    <property type="protein sequence ID" value="CAJ73304.1"/>
    <property type="molecule type" value="Genomic_DNA"/>
</dbReference>
<dbReference type="InterPro" id="IPR029044">
    <property type="entry name" value="Nucleotide-diphossugar_trans"/>
</dbReference>
<evidence type="ECO:0000313" key="2">
    <source>
        <dbReference type="EMBL" id="CAJ73304.1"/>
    </source>
</evidence>
<evidence type="ECO:0000259" key="1">
    <source>
        <dbReference type="Pfam" id="PF00535"/>
    </source>
</evidence>
<accession>Q1Q6V9</accession>
<dbReference type="SUPFAM" id="SSF53448">
    <property type="entry name" value="Nucleotide-diphospho-sugar transferases"/>
    <property type="match status" value="1"/>
</dbReference>
<name>Q1Q6V9_KUEST</name>
<dbReference type="PANTHER" id="PTHR22916">
    <property type="entry name" value="GLYCOSYLTRANSFERASE"/>
    <property type="match status" value="1"/>
</dbReference>
<dbReference type="EMBL" id="CP049055">
    <property type="protein sequence ID" value="QII12886.1"/>
    <property type="molecule type" value="Genomic_DNA"/>
</dbReference>
<organism evidence="2">
    <name type="scientific">Kuenenia stuttgartiensis</name>
    <dbReference type="NCBI Taxonomy" id="174633"/>
    <lineage>
        <taxon>Bacteria</taxon>
        <taxon>Pseudomonadati</taxon>
        <taxon>Planctomycetota</taxon>
        <taxon>Candidatus Brocadiia</taxon>
        <taxon>Candidatus Brocadiales</taxon>
        <taxon>Candidatus Brocadiaceae</taxon>
        <taxon>Candidatus Kuenenia</taxon>
    </lineage>
</organism>
<reference evidence="2" key="1">
    <citation type="journal article" date="2006" name="Nature">
        <title>Deciphering the evolution and metabolism of an anammox bacterium from a community genome.</title>
        <authorList>
            <person name="Strous M."/>
            <person name="Pelletier E."/>
            <person name="Mangenot S."/>
            <person name="Rattei T."/>
            <person name="Lehner A."/>
            <person name="Taylor M.W."/>
            <person name="Horn M."/>
            <person name="Daims H."/>
            <person name="Bartol-Mavel D."/>
            <person name="Wincker P."/>
            <person name="Barbe V."/>
            <person name="Fonknechten N."/>
            <person name="Vallenet D."/>
            <person name="Segurens B."/>
            <person name="Schenowitz-Truong C."/>
            <person name="Medigue C."/>
            <person name="Collingro A."/>
            <person name="Snel B."/>
            <person name="Dutilh B.E."/>
            <person name="OpDenCamp H.J.M."/>
            <person name="vanDerDrift C."/>
            <person name="Cirpus I."/>
            <person name="vanDePas-Schoonen K.T."/>
            <person name="Harhangi H.R."/>
            <person name="vanNiftrik L."/>
            <person name="Schmid M."/>
            <person name="Keltjens J."/>
            <person name="vanDeVossenberg J."/>
            <person name="Kartal B."/>
            <person name="Meier H."/>
            <person name="Frishman D."/>
            <person name="Huynen M.A."/>
            <person name="Mewes H."/>
            <person name="Weissenbach J."/>
            <person name="Jetten M.S.M."/>
            <person name="Wagner M."/>
            <person name="LePaslier D."/>
        </authorList>
    </citation>
    <scope>NUCLEOTIDE SEQUENCE</scope>
</reference>
<evidence type="ECO:0000313" key="3">
    <source>
        <dbReference type="EMBL" id="QII12886.1"/>
    </source>
</evidence>
<dbReference type="InterPro" id="IPR001173">
    <property type="entry name" value="Glyco_trans_2-like"/>
</dbReference>
<proteinExistence type="predicted"/>
<dbReference type="AlphaFoldDB" id="Q1Q6V9"/>
<sequence length="308" mass="36284">MNYSIIVPTCNRKKDLDTLINSILKQTLLPAEIIIIDQSDNDDTKKYIENCKNQLLTKSHKIDVIYIYQAKKSSAAARNKGIDIARGQILSVLDDDVVLFEDYYEKLLHYFNNDKKLGGVSGNVIRKNLHSWGMKLLLKVFLLDNFDGKMTISGFGFPMGERRFDRPMWVEMFIGCNMNFRSEYLKNNKFDEWFTGYSYREDAELSYRISREAVLKMIPEAKLYHNCSKANRMDIQDRKVMEVRNYYYVYKKHAKKTMISDFLFLYSLSGLFIICLKEYLCSFNVENYKQLKGFIEGIIELLKDKRNF</sequence>
<reference evidence="3 4" key="3">
    <citation type="submission" date="2020-02" db="EMBL/GenBank/DDBJ databases">
        <title>Newly sequenced genome of strain CSTR1 showed variability in Candidatus Kuenenia stuttgartiensis genomes.</title>
        <authorList>
            <person name="Ding C."/>
            <person name="Adrian L."/>
        </authorList>
    </citation>
    <scope>NUCLEOTIDE SEQUENCE [LARGE SCALE GENOMIC DNA]</scope>
    <source>
        <strain evidence="3 4">CSTR1</strain>
    </source>
</reference>